<dbReference type="RefSeq" id="WP_166032511.1">
    <property type="nucleotide sequence ID" value="NZ_CP048877.1"/>
</dbReference>
<dbReference type="Pfam" id="PF09699">
    <property type="entry name" value="Paired_CXXCH_1"/>
    <property type="match status" value="1"/>
</dbReference>
<reference evidence="1 2" key="1">
    <citation type="submission" date="2020-02" db="EMBL/GenBank/DDBJ databases">
        <title>Genome analysis of Thermosulfuriphilus ammonigenes ST65T, an anaerobic thermophilic chemolithoautotrophic bacterium isolated from a deep-sea hydrothermal vent.</title>
        <authorList>
            <person name="Slobodkina G."/>
            <person name="Allioux M."/>
            <person name="Merkel A."/>
            <person name="Alain K."/>
            <person name="Jebbar M."/>
            <person name="Slobodkin A."/>
        </authorList>
    </citation>
    <scope>NUCLEOTIDE SEQUENCE [LARGE SCALE GENOMIC DNA]</scope>
    <source>
        <strain evidence="1 2">ST65</strain>
    </source>
</reference>
<dbReference type="EMBL" id="CP048877">
    <property type="protein sequence ID" value="QIJ72293.1"/>
    <property type="molecule type" value="Genomic_DNA"/>
</dbReference>
<keyword evidence="2" id="KW-1185">Reference proteome</keyword>
<dbReference type="SUPFAM" id="SSF48695">
    <property type="entry name" value="Multiheme cytochromes"/>
    <property type="match status" value="2"/>
</dbReference>
<dbReference type="KEGG" id="tav:G4V39_08425"/>
<evidence type="ECO:0000313" key="2">
    <source>
        <dbReference type="Proteomes" id="UP000502179"/>
    </source>
</evidence>
<evidence type="ECO:0000313" key="1">
    <source>
        <dbReference type="EMBL" id="QIJ72293.1"/>
    </source>
</evidence>
<organism evidence="1 2">
    <name type="scientific">Thermosulfuriphilus ammonigenes</name>
    <dbReference type="NCBI Taxonomy" id="1936021"/>
    <lineage>
        <taxon>Bacteria</taxon>
        <taxon>Pseudomonadati</taxon>
        <taxon>Thermodesulfobacteriota</taxon>
        <taxon>Thermodesulfobacteria</taxon>
        <taxon>Thermodesulfobacteriales</taxon>
        <taxon>Thermodesulfobacteriaceae</taxon>
        <taxon>Thermosulfuriphilus</taxon>
    </lineage>
</organism>
<dbReference type="InterPro" id="IPR010177">
    <property type="entry name" value="Paired_CXXCH_1"/>
</dbReference>
<dbReference type="Proteomes" id="UP000502179">
    <property type="component" value="Chromosome"/>
</dbReference>
<sequence length="382" mass="40815">MAFLFWGLIFFFLSVIPGEARVHGICSNCHTMHNSQSGSVVTTAGPYGYLTVADCVGCHSSNTSNTIVTVGETRIPIVLNHAPPTYPPDGSPSSTLAGGNFYWVEHKGDQYGHNVITPDATLEWAPGGDTQFGVVPNSCGFEGCHKSLASIRYGPGPGPLFNPITGNGCIGCHRAAHHANDEQNLQANGYKYVDESGGGYRFLNKAGAQFWDIPPHNPPAVAGIEDPDWEQNPSASRHNEYQDSPKPFAPLAYGQNAEGISDFCAGCHNSFHSWPAGGSPNGGSGNPWLRHPSGVELPDRGEYTNYTVYNPLVPVARKDASILIGRGPSASVTPGQDKVMCLSCHRAHGSPYPDMLRWDYSTCVTGSGNSECGCFVCHSTKD</sequence>
<name>A0A6G7PY09_9BACT</name>
<proteinExistence type="predicted"/>
<dbReference type="InterPro" id="IPR036280">
    <property type="entry name" value="Multihaem_cyt_sf"/>
</dbReference>
<accession>A0A6G7PY09</accession>
<protein>
    <submittedName>
        <fullName evidence="1">Uncharacterized protein</fullName>
    </submittedName>
</protein>
<dbReference type="AlphaFoldDB" id="A0A6G7PY09"/>
<gene>
    <name evidence="1" type="ORF">G4V39_08425</name>
</gene>